<dbReference type="Proteomes" id="UP000051952">
    <property type="component" value="Unassembled WGS sequence"/>
</dbReference>
<accession>A0A0S4JEW9</accession>
<dbReference type="EMBL" id="CYKH01001604">
    <property type="protein sequence ID" value="CUG87969.1"/>
    <property type="molecule type" value="Genomic_DNA"/>
</dbReference>
<keyword evidence="3" id="KW-1185">Reference proteome</keyword>
<evidence type="ECO:0000313" key="2">
    <source>
        <dbReference type="EMBL" id="CUG87969.1"/>
    </source>
</evidence>
<feature type="region of interest" description="Disordered" evidence="1">
    <location>
        <begin position="21"/>
        <end position="74"/>
    </location>
</feature>
<evidence type="ECO:0000256" key="1">
    <source>
        <dbReference type="SAM" id="MobiDB-lite"/>
    </source>
</evidence>
<feature type="compositionally biased region" description="Basic and acidic residues" evidence="1">
    <location>
        <begin position="41"/>
        <end position="61"/>
    </location>
</feature>
<sequence length="187" mass="21385">MIEEKTNFSELIKRVIEMPLARTQSGRSTVLPGLRNIPNELKQKDSTPPREAPRPKSREVSDPLSPQYQLKNPAELVRRDQMAWETYEVRSREMRRVRDDADDMIPRPSSKGEMRSGNVDSSSPPRSPRTTDSLPSTPQEFEDDALFAARNLRLMHARRRRAEGHTKAQRCGRSFGGWSKGGERARS</sequence>
<name>A0A0S4JEW9_BODSA</name>
<gene>
    <name evidence="2" type="ORF">BSAL_12930</name>
</gene>
<feature type="compositionally biased region" description="Basic and acidic residues" evidence="1">
    <location>
        <begin position="87"/>
        <end position="99"/>
    </location>
</feature>
<dbReference type="VEuPathDB" id="TriTrypDB:BSAL_12930"/>
<organism evidence="2 3">
    <name type="scientific">Bodo saltans</name>
    <name type="common">Flagellated protozoan</name>
    <dbReference type="NCBI Taxonomy" id="75058"/>
    <lineage>
        <taxon>Eukaryota</taxon>
        <taxon>Discoba</taxon>
        <taxon>Euglenozoa</taxon>
        <taxon>Kinetoplastea</taxon>
        <taxon>Metakinetoplastina</taxon>
        <taxon>Eubodonida</taxon>
        <taxon>Bodonidae</taxon>
        <taxon>Bodo</taxon>
    </lineage>
</organism>
<dbReference type="AlphaFoldDB" id="A0A0S4JEW9"/>
<protein>
    <submittedName>
        <fullName evidence="2">Uncharacterized protein</fullName>
    </submittedName>
</protein>
<proteinExistence type="predicted"/>
<feature type="region of interest" description="Disordered" evidence="1">
    <location>
        <begin position="87"/>
        <end position="145"/>
    </location>
</feature>
<reference evidence="3" key="1">
    <citation type="submission" date="2015-09" db="EMBL/GenBank/DDBJ databases">
        <authorList>
            <consortium name="Pathogen Informatics"/>
        </authorList>
    </citation>
    <scope>NUCLEOTIDE SEQUENCE [LARGE SCALE GENOMIC DNA]</scope>
    <source>
        <strain evidence="3">Lake Konstanz</strain>
    </source>
</reference>
<feature type="compositionally biased region" description="Basic residues" evidence="1">
    <location>
        <begin position="158"/>
        <end position="170"/>
    </location>
</feature>
<evidence type="ECO:0000313" key="3">
    <source>
        <dbReference type="Proteomes" id="UP000051952"/>
    </source>
</evidence>
<feature type="region of interest" description="Disordered" evidence="1">
    <location>
        <begin position="158"/>
        <end position="187"/>
    </location>
</feature>
<feature type="compositionally biased region" description="Low complexity" evidence="1">
    <location>
        <begin position="120"/>
        <end position="138"/>
    </location>
</feature>